<keyword evidence="5 9" id="KW-0812">Transmembrane</keyword>
<feature type="transmembrane region" description="Helical" evidence="9">
    <location>
        <begin position="9"/>
        <end position="28"/>
    </location>
</feature>
<evidence type="ECO:0000256" key="7">
    <source>
        <dbReference type="ARBA" id="ARBA00022989"/>
    </source>
</evidence>
<sequence length="429" mass="46351">MKNRKLNNVLTLGFALFAMFFGAGNLLLPPMIGVEVGSNYFVAMLAFGLTGILLPFTGILSVVFSGNNFNDLGNRVDKRLAAILGTIIMICIGPLIAIPRTAATTFEVGIKPFFPTLDPIWGSMIFFAITILLAIRPSKVVDVIGNYLTPVLLVLLFLLITMGILNPTADFMPSELTMMQSFSKGFIEGYQTLDVLASVIFAGIIIAAARNKGYTDTKSKSQIVIISGVLSTTCLLFVYGGLIYLGATSGVTDSSIPRPELLIEISRNTLGHYGLIAIALCMAFACLTTSIALTSAVGSFFERLTNGKLSYSVLVVFCTLISFGLSIKGVDEIINYAIVPLGFVYPITITLIIYIVLFGKIVKSKIPYVAALIASTIIAILSLIKSFNIFNKAVITFLNKIPFFEYDLGWVVPSIIGFGFGLLIDKIKK</sequence>
<keyword evidence="7 9" id="KW-1133">Transmembrane helix</keyword>
<feature type="transmembrane region" description="Helical" evidence="9">
    <location>
        <begin position="369"/>
        <end position="388"/>
    </location>
</feature>
<dbReference type="EMBL" id="JABFOQ010000001">
    <property type="protein sequence ID" value="NOJ74377.1"/>
    <property type="molecule type" value="Genomic_DNA"/>
</dbReference>
<evidence type="ECO:0000256" key="9">
    <source>
        <dbReference type="SAM" id="Phobius"/>
    </source>
</evidence>
<feature type="transmembrane region" description="Helical" evidence="9">
    <location>
        <begin position="309"/>
        <end position="327"/>
    </location>
</feature>
<feature type="transmembrane region" description="Helical" evidence="9">
    <location>
        <begin position="273"/>
        <end position="297"/>
    </location>
</feature>
<evidence type="ECO:0000256" key="2">
    <source>
        <dbReference type="ARBA" id="ARBA00008540"/>
    </source>
</evidence>
<dbReference type="Pfam" id="PF05525">
    <property type="entry name" value="Branch_AA_trans"/>
    <property type="match status" value="1"/>
</dbReference>
<keyword evidence="4" id="KW-1003">Cell membrane</keyword>
<protein>
    <submittedName>
        <fullName evidence="10">Branched-chain amino acid transport system II carrier protein</fullName>
    </submittedName>
</protein>
<keyword evidence="8 9" id="KW-0472">Membrane</keyword>
<evidence type="ECO:0000256" key="3">
    <source>
        <dbReference type="ARBA" id="ARBA00022448"/>
    </source>
</evidence>
<dbReference type="Proteomes" id="UP000580344">
    <property type="component" value="Unassembled WGS sequence"/>
</dbReference>
<name>A0ABX1WI81_9FLAO</name>
<dbReference type="PANTHER" id="PTHR30588:SF0">
    <property type="entry name" value="BRANCHED-CHAIN AMINO ACID PERMEASE BRNQ"/>
    <property type="match status" value="1"/>
</dbReference>
<evidence type="ECO:0000256" key="1">
    <source>
        <dbReference type="ARBA" id="ARBA00004651"/>
    </source>
</evidence>
<feature type="transmembrane region" description="Helical" evidence="9">
    <location>
        <begin position="189"/>
        <end position="209"/>
    </location>
</feature>
<evidence type="ECO:0000256" key="8">
    <source>
        <dbReference type="ARBA" id="ARBA00023136"/>
    </source>
</evidence>
<keyword evidence="11" id="KW-1185">Reference proteome</keyword>
<gene>
    <name evidence="10" type="primary">brnQ</name>
    <name evidence="10" type="ORF">HMH06_00705</name>
</gene>
<evidence type="ECO:0000256" key="5">
    <source>
        <dbReference type="ARBA" id="ARBA00022692"/>
    </source>
</evidence>
<dbReference type="RefSeq" id="WP_171621694.1">
    <property type="nucleotide sequence ID" value="NZ_JABFOQ010000001.1"/>
</dbReference>
<evidence type="ECO:0000313" key="11">
    <source>
        <dbReference type="Proteomes" id="UP000580344"/>
    </source>
</evidence>
<organism evidence="10 11">
    <name type="scientific">Empedobacter stercoris</name>
    <dbReference type="NCBI Taxonomy" id="1628248"/>
    <lineage>
        <taxon>Bacteria</taxon>
        <taxon>Pseudomonadati</taxon>
        <taxon>Bacteroidota</taxon>
        <taxon>Flavobacteriia</taxon>
        <taxon>Flavobacteriales</taxon>
        <taxon>Weeksellaceae</taxon>
        <taxon>Empedobacter</taxon>
    </lineage>
</organism>
<feature type="transmembrane region" description="Helical" evidence="9">
    <location>
        <begin position="40"/>
        <end position="64"/>
    </location>
</feature>
<feature type="transmembrane region" description="Helical" evidence="9">
    <location>
        <begin position="333"/>
        <end position="357"/>
    </location>
</feature>
<feature type="transmembrane region" description="Helical" evidence="9">
    <location>
        <begin position="221"/>
        <end position="245"/>
    </location>
</feature>
<dbReference type="NCBIfam" id="TIGR00796">
    <property type="entry name" value="livcs"/>
    <property type="match status" value="1"/>
</dbReference>
<comment type="similarity">
    <text evidence="2">Belongs to the branched chain amino acid transporter family.</text>
</comment>
<dbReference type="PANTHER" id="PTHR30588">
    <property type="entry name" value="BRANCHED-CHAIN AMINO ACID TRANSPORT SYSTEM 2 CARRIER PROTEIN"/>
    <property type="match status" value="1"/>
</dbReference>
<evidence type="ECO:0000256" key="4">
    <source>
        <dbReference type="ARBA" id="ARBA00022475"/>
    </source>
</evidence>
<keyword evidence="3" id="KW-0813">Transport</keyword>
<dbReference type="InterPro" id="IPR004685">
    <property type="entry name" value="Brnchd-chn_aa_trnsp_Livcs"/>
</dbReference>
<feature type="transmembrane region" description="Helical" evidence="9">
    <location>
        <begin position="80"/>
        <end position="99"/>
    </location>
</feature>
<comment type="caution">
    <text evidence="10">The sequence shown here is derived from an EMBL/GenBank/DDBJ whole genome shotgun (WGS) entry which is preliminary data.</text>
</comment>
<evidence type="ECO:0000256" key="6">
    <source>
        <dbReference type="ARBA" id="ARBA00022970"/>
    </source>
</evidence>
<feature type="transmembrane region" description="Helical" evidence="9">
    <location>
        <begin position="119"/>
        <end position="135"/>
    </location>
</feature>
<feature type="transmembrane region" description="Helical" evidence="9">
    <location>
        <begin position="147"/>
        <end position="169"/>
    </location>
</feature>
<accession>A0ABX1WI81</accession>
<feature type="transmembrane region" description="Helical" evidence="9">
    <location>
        <begin position="408"/>
        <end position="424"/>
    </location>
</feature>
<reference evidence="10 11" key="1">
    <citation type="submission" date="2020-05" db="EMBL/GenBank/DDBJ databases">
        <title>Tigecycline resistant gene in Empedobacter stercoris.</title>
        <authorList>
            <person name="Chen Y."/>
            <person name="Cheng Y."/>
            <person name="Zhou K."/>
        </authorList>
    </citation>
    <scope>NUCLEOTIDE SEQUENCE [LARGE SCALE GENOMIC DNA]</scope>
    <source>
        <strain evidence="10 11">ES202</strain>
    </source>
</reference>
<evidence type="ECO:0000313" key="10">
    <source>
        <dbReference type="EMBL" id="NOJ74377.1"/>
    </source>
</evidence>
<comment type="subcellular location">
    <subcellularLocation>
        <location evidence="1">Cell membrane</location>
        <topology evidence="1">Multi-pass membrane protein</topology>
    </subcellularLocation>
</comment>
<proteinExistence type="inferred from homology"/>
<keyword evidence="6" id="KW-0029">Amino-acid transport</keyword>